<keyword evidence="15" id="KW-1185">Reference proteome</keyword>
<evidence type="ECO:0000256" key="11">
    <source>
        <dbReference type="SAM" id="Phobius"/>
    </source>
</evidence>
<dbReference type="InterPro" id="IPR003594">
    <property type="entry name" value="HATPase_dom"/>
</dbReference>
<dbReference type="InterPro" id="IPR004358">
    <property type="entry name" value="Sig_transdc_His_kin-like_C"/>
</dbReference>
<dbReference type="AlphaFoldDB" id="U5VNZ1"/>
<dbReference type="PROSITE" id="PS50885">
    <property type="entry name" value="HAMP"/>
    <property type="match status" value="1"/>
</dbReference>
<dbReference type="SMART" id="SM00304">
    <property type="entry name" value="HAMP"/>
    <property type="match status" value="1"/>
</dbReference>
<evidence type="ECO:0000256" key="9">
    <source>
        <dbReference type="ARBA" id="ARBA00023012"/>
    </source>
</evidence>
<feature type="transmembrane region" description="Helical" evidence="11">
    <location>
        <begin position="160"/>
        <end position="183"/>
    </location>
</feature>
<dbReference type="PROSITE" id="PS50109">
    <property type="entry name" value="HIS_KIN"/>
    <property type="match status" value="1"/>
</dbReference>
<dbReference type="Gene3D" id="6.10.340.10">
    <property type="match status" value="1"/>
</dbReference>
<dbReference type="CDD" id="cd06225">
    <property type="entry name" value="HAMP"/>
    <property type="match status" value="1"/>
</dbReference>
<keyword evidence="14" id="KW-0813">Transport</keyword>
<comment type="subcellular location">
    <subcellularLocation>
        <location evidence="2">Cell membrane</location>
    </subcellularLocation>
</comment>
<dbReference type="PRINTS" id="PR00344">
    <property type="entry name" value="BCTRLSENSOR"/>
</dbReference>
<dbReference type="PANTHER" id="PTHR45436:SF5">
    <property type="entry name" value="SENSOR HISTIDINE KINASE TRCS"/>
    <property type="match status" value="1"/>
</dbReference>
<keyword evidence="10 11" id="KW-0472">Membrane</keyword>
<dbReference type="SUPFAM" id="SSF158472">
    <property type="entry name" value="HAMP domain-like"/>
    <property type="match status" value="1"/>
</dbReference>
<evidence type="ECO:0000259" key="12">
    <source>
        <dbReference type="PROSITE" id="PS50109"/>
    </source>
</evidence>
<dbReference type="InterPro" id="IPR005467">
    <property type="entry name" value="His_kinase_dom"/>
</dbReference>
<dbReference type="EMBL" id="CP006272">
    <property type="protein sequence ID" value="AGZ38509.1"/>
    <property type="molecule type" value="Genomic_DNA"/>
</dbReference>
<dbReference type="Proteomes" id="UP000017746">
    <property type="component" value="Chromosome"/>
</dbReference>
<protein>
    <recommendedName>
        <fullName evidence="3">histidine kinase</fullName>
        <ecNumber evidence="3">2.7.13.3</ecNumber>
    </recommendedName>
</protein>
<dbReference type="EC" id="2.7.13.3" evidence="3"/>
<keyword evidence="8 11" id="KW-1133">Transmembrane helix</keyword>
<dbReference type="Pfam" id="PF02518">
    <property type="entry name" value="HATPase_c"/>
    <property type="match status" value="1"/>
</dbReference>
<dbReference type="Pfam" id="PF00512">
    <property type="entry name" value="HisKA"/>
    <property type="match status" value="1"/>
</dbReference>
<dbReference type="SMART" id="SM00388">
    <property type="entry name" value="HisKA"/>
    <property type="match status" value="1"/>
</dbReference>
<dbReference type="GO" id="GO:0000155">
    <property type="term" value="F:phosphorelay sensor kinase activity"/>
    <property type="evidence" value="ECO:0007669"/>
    <property type="project" value="InterPro"/>
</dbReference>
<dbReference type="STRING" id="1246995.AFR_01100"/>
<evidence type="ECO:0000256" key="8">
    <source>
        <dbReference type="ARBA" id="ARBA00022989"/>
    </source>
</evidence>
<evidence type="ECO:0000256" key="2">
    <source>
        <dbReference type="ARBA" id="ARBA00004236"/>
    </source>
</evidence>
<evidence type="ECO:0000256" key="4">
    <source>
        <dbReference type="ARBA" id="ARBA00022553"/>
    </source>
</evidence>
<keyword evidence="4" id="KW-0597">Phosphoprotein</keyword>
<reference evidence="14 15" key="1">
    <citation type="journal article" date="2014" name="J. Biotechnol.">
        <title>Complete genome sequence of the actinobacterium Actinoplanes friuliensis HAG 010964, producer of the lipopeptide antibiotic friulimycin.</title>
        <authorList>
            <person name="Ruckert C."/>
            <person name="Szczepanowski R."/>
            <person name="Albersmeier A."/>
            <person name="Goesmann A."/>
            <person name="Fischer N."/>
            <person name="Steinkamper A."/>
            <person name="Puhler A."/>
            <person name="Biener R."/>
            <person name="Schwartz D."/>
            <person name="Kalinowski J."/>
        </authorList>
    </citation>
    <scope>NUCLEOTIDE SEQUENCE [LARGE SCALE GENOMIC DNA]</scope>
    <source>
        <strain evidence="14 15">DSM 7358</strain>
    </source>
</reference>
<dbReference type="PATRIC" id="fig|1246995.3.peg.219"/>
<proteinExistence type="predicted"/>
<dbReference type="CDD" id="cd00075">
    <property type="entry name" value="HATPase"/>
    <property type="match status" value="1"/>
</dbReference>
<dbReference type="KEGG" id="afs:AFR_01100"/>
<keyword evidence="6 11" id="KW-0812">Transmembrane</keyword>
<dbReference type="eggNOG" id="COG2205">
    <property type="taxonomic scope" value="Bacteria"/>
</dbReference>
<evidence type="ECO:0000259" key="13">
    <source>
        <dbReference type="PROSITE" id="PS50885"/>
    </source>
</evidence>
<dbReference type="SUPFAM" id="SSF47384">
    <property type="entry name" value="Homodimeric domain of signal transducing histidine kinase"/>
    <property type="match status" value="1"/>
</dbReference>
<dbReference type="GO" id="GO:0005886">
    <property type="term" value="C:plasma membrane"/>
    <property type="evidence" value="ECO:0007669"/>
    <property type="project" value="UniProtKB-SubCell"/>
</dbReference>
<keyword evidence="5" id="KW-0808">Transferase</keyword>
<keyword evidence="9" id="KW-0902">Two-component regulatory system</keyword>
<evidence type="ECO:0000313" key="15">
    <source>
        <dbReference type="Proteomes" id="UP000017746"/>
    </source>
</evidence>
<dbReference type="SUPFAM" id="SSF55874">
    <property type="entry name" value="ATPase domain of HSP90 chaperone/DNA topoisomerase II/histidine kinase"/>
    <property type="match status" value="1"/>
</dbReference>
<dbReference type="OrthoDB" id="9786919at2"/>
<dbReference type="RefSeq" id="WP_023357452.1">
    <property type="nucleotide sequence ID" value="NC_022657.1"/>
</dbReference>
<feature type="domain" description="Histidine kinase" evidence="12">
    <location>
        <begin position="245"/>
        <end position="453"/>
    </location>
</feature>
<feature type="transmembrane region" description="Helical" evidence="11">
    <location>
        <begin position="12"/>
        <end position="33"/>
    </location>
</feature>
<comment type="catalytic activity">
    <reaction evidence="1">
        <text>ATP + protein L-histidine = ADP + protein N-phospho-L-histidine.</text>
        <dbReference type="EC" id="2.7.13.3"/>
    </reaction>
</comment>
<dbReference type="Gene3D" id="1.10.287.130">
    <property type="match status" value="1"/>
</dbReference>
<organism evidence="14 15">
    <name type="scientific">Actinoplanes friuliensis DSM 7358</name>
    <dbReference type="NCBI Taxonomy" id="1246995"/>
    <lineage>
        <taxon>Bacteria</taxon>
        <taxon>Bacillati</taxon>
        <taxon>Actinomycetota</taxon>
        <taxon>Actinomycetes</taxon>
        <taxon>Micromonosporales</taxon>
        <taxon>Micromonosporaceae</taxon>
        <taxon>Actinoplanes</taxon>
    </lineage>
</organism>
<dbReference type="CDD" id="cd00082">
    <property type="entry name" value="HisKA"/>
    <property type="match status" value="1"/>
</dbReference>
<dbReference type="InterPro" id="IPR036097">
    <property type="entry name" value="HisK_dim/P_sf"/>
</dbReference>
<dbReference type="Gene3D" id="3.30.565.10">
    <property type="entry name" value="Histidine kinase-like ATPase, C-terminal domain"/>
    <property type="match status" value="1"/>
</dbReference>
<dbReference type="PANTHER" id="PTHR45436">
    <property type="entry name" value="SENSOR HISTIDINE KINASE YKOH"/>
    <property type="match status" value="1"/>
</dbReference>
<evidence type="ECO:0000313" key="14">
    <source>
        <dbReference type="EMBL" id="AGZ38509.1"/>
    </source>
</evidence>
<evidence type="ECO:0000256" key="3">
    <source>
        <dbReference type="ARBA" id="ARBA00012438"/>
    </source>
</evidence>
<gene>
    <name evidence="14" type="ORF">AFR_01100</name>
</gene>
<keyword evidence="7 14" id="KW-0418">Kinase</keyword>
<sequence>MRWQPGLKARLALMSATAVALAIAVVSVLAWWATDRTMRSEIDRTLTNSPLSARFEQRGSFDVQDLCTIGPTFGAILQRGIGAVQVVRADGTSCAVAQEAAIPVTREDIAVAAGGEATAPRDAETTTGTHVRAITFPLRDGYAITVWRDLTELDNTVRTLFLALLISGGLGVLGALCAGLVVARAGLRPLDNLTDAAEHVAATQNLNVPIAVTGTDEVARLALAFNRMTSALEGARQRHNQTIADASHELRTPLTSLRTNIELLVRSEDQQRALAPGDRRDLLRSLSGQLQELTHLTSELSLLAHQEPAVEQVPVAVDEVVRRAVQRASRRGHHTITTDLQPWTVRGDPAALERAVLNLLDNAVKFSPPKSAVAVRLRQGLLEVEDQGPGIPESEHRQVFQRFWRSPSARALPGSGLGLAIVADVAETHGAQVGVTASATGGAIVSIRLPPFNALSGDAGRGDTPAHAV</sequence>
<dbReference type="InterPro" id="IPR036890">
    <property type="entry name" value="HATPase_C_sf"/>
</dbReference>
<dbReference type="InterPro" id="IPR003661">
    <property type="entry name" value="HisK_dim/P_dom"/>
</dbReference>
<feature type="domain" description="HAMP" evidence="13">
    <location>
        <begin position="184"/>
        <end position="237"/>
    </location>
</feature>
<keyword evidence="14" id="KW-0407">Ion channel</keyword>
<evidence type="ECO:0000256" key="1">
    <source>
        <dbReference type="ARBA" id="ARBA00000085"/>
    </source>
</evidence>
<evidence type="ECO:0000256" key="7">
    <source>
        <dbReference type="ARBA" id="ARBA00022777"/>
    </source>
</evidence>
<dbReference type="GO" id="GO:0034220">
    <property type="term" value="P:monoatomic ion transmembrane transport"/>
    <property type="evidence" value="ECO:0007669"/>
    <property type="project" value="UniProtKB-KW"/>
</dbReference>
<evidence type="ECO:0000256" key="10">
    <source>
        <dbReference type="ARBA" id="ARBA00023136"/>
    </source>
</evidence>
<name>U5VNZ1_9ACTN</name>
<dbReference type="InterPro" id="IPR003660">
    <property type="entry name" value="HAMP_dom"/>
</dbReference>
<accession>U5VNZ1</accession>
<evidence type="ECO:0000256" key="5">
    <source>
        <dbReference type="ARBA" id="ARBA00022679"/>
    </source>
</evidence>
<dbReference type="SMART" id="SM00387">
    <property type="entry name" value="HATPase_c"/>
    <property type="match status" value="1"/>
</dbReference>
<dbReference type="Pfam" id="PF00672">
    <property type="entry name" value="HAMP"/>
    <property type="match status" value="1"/>
</dbReference>
<keyword evidence="14" id="KW-0406">Ion transport</keyword>
<dbReference type="HOGENOM" id="CLU_000445_89_6_11"/>
<evidence type="ECO:0000256" key="6">
    <source>
        <dbReference type="ARBA" id="ARBA00022692"/>
    </source>
</evidence>
<dbReference type="InterPro" id="IPR050428">
    <property type="entry name" value="TCS_sensor_his_kinase"/>
</dbReference>